<evidence type="ECO:0000313" key="2">
    <source>
        <dbReference type="Proteomes" id="UP000247569"/>
    </source>
</evidence>
<dbReference type="AlphaFoldDB" id="A0A318K0G2"/>
<proteinExistence type="predicted"/>
<dbReference type="RefSeq" id="WP_051187712.1">
    <property type="nucleotide sequence ID" value="NZ_QJKF01000009.1"/>
</dbReference>
<gene>
    <name evidence="1" type="ORF">DFR70_109314</name>
</gene>
<reference evidence="1 2" key="1">
    <citation type="submission" date="2018-05" db="EMBL/GenBank/DDBJ databases">
        <title>Genomic Encyclopedia of Type Strains, Phase IV (KMG-IV): sequencing the most valuable type-strain genomes for metagenomic binning, comparative biology and taxonomic classification.</title>
        <authorList>
            <person name="Goeker M."/>
        </authorList>
    </citation>
    <scope>NUCLEOTIDE SEQUENCE [LARGE SCALE GENOMIC DNA]</scope>
    <source>
        <strain evidence="1 2">DSM 44704</strain>
    </source>
</reference>
<dbReference type="EMBL" id="QJKF01000009">
    <property type="protein sequence ID" value="PXX61122.1"/>
    <property type="molecule type" value="Genomic_DNA"/>
</dbReference>
<comment type="caution">
    <text evidence="1">The sequence shown here is derived from an EMBL/GenBank/DDBJ whole genome shotgun (WGS) entry which is preliminary data.</text>
</comment>
<organism evidence="1 2">
    <name type="scientific">Nocardia tenerifensis</name>
    <dbReference type="NCBI Taxonomy" id="228006"/>
    <lineage>
        <taxon>Bacteria</taxon>
        <taxon>Bacillati</taxon>
        <taxon>Actinomycetota</taxon>
        <taxon>Actinomycetes</taxon>
        <taxon>Mycobacteriales</taxon>
        <taxon>Nocardiaceae</taxon>
        <taxon>Nocardia</taxon>
    </lineage>
</organism>
<keyword evidence="2" id="KW-1185">Reference proteome</keyword>
<name>A0A318K0G2_9NOCA</name>
<protein>
    <submittedName>
        <fullName evidence="1">Uncharacterized protein</fullName>
    </submittedName>
</protein>
<dbReference type="Proteomes" id="UP000247569">
    <property type="component" value="Unassembled WGS sequence"/>
</dbReference>
<evidence type="ECO:0000313" key="1">
    <source>
        <dbReference type="EMBL" id="PXX61122.1"/>
    </source>
</evidence>
<sequence>MDVAGHRPSGESVLVGDLVREVIADVAPDELALVDRLRQLDNGDAVRLLQRRRRGGDLLGFGLDEVVVLASPIVWVAVDEAVKRFTDTAITGGGKAVRQRLRRLLGRGEGAPIVPEFTREQIADVHTQVADAAMRAGMDADRARIIADKVGIRLALRGSGVDAARPPEP</sequence>
<dbReference type="OrthoDB" id="3697028at2"/>
<accession>A0A318K0G2</accession>